<accession>A0A8S5TK59</accession>
<dbReference type="EMBL" id="BK032842">
    <property type="protein sequence ID" value="DAF63561.1"/>
    <property type="molecule type" value="Genomic_DNA"/>
</dbReference>
<name>A0A8S5TK59_9CAUD</name>
<sequence length="78" mass="9343">MIILLIWSYEKEWRYIQLRNKNQFVKIPVKPSCVYLGTKIDSENYKTISDVCKINNIPCHQMFMRADKFCVKPSMCYS</sequence>
<organism evidence="1">
    <name type="scientific">Siphoviridae sp. ctwQT14</name>
    <dbReference type="NCBI Taxonomy" id="2827971"/>
    <lineage>
        <taxon>Viruses</taxon>
        <taxon>Duplodnaviria</taxon>
        <taxon>Heunggongvirae</taxon>
        <taxon>Uroviricota</taxon>
        <taxon>Caudoviricetes</taxon>
    </lineage>
</organism>
<evidence type="ECO:0000313" key="1">
    <source>
        <dbReference type="EMBL" id="DAF63561.1"/>
    </source>
</evidence>
<protein>
    <submittedName>
        <fullName evidence="1">Uncharacterized protein</fullName>
    </submittedName>
</protein>
<reference evidence="1" key="1">
    <citation type="journal article" date="2021" name="Proc. Natl. Acad. Sci. U.S.A.">
        <title>A Catalog of Tens of Thousands of Viruses from Human Metagenomes Reveals Hidden Associations with Chronic Diseases.</title>
        <authorList>
            <person name="Tisza M.J."/>
            <person name="Buck C.B."/>
        </authorList>
    </citation>
    <scope>NUCLEOTIDE SEQUENCE</scope>
    <source>
        <strain evidence="1">CtwQT14</strain>
    </source>
</reference>
<proteinExistence type="predicted"/>